<reference evidence="1 2" key="1">
    <citation type="submission" date="2023-11" db="EMBL/GenBank/DDBJ databases">
        <title>Arctic aerobic anoxygenic photoheterotroph Sediminicoccus rosea KRV36 adapts its photosynthesis to long days of polar summer.</title>
        <authorList>
            <person name="Tomasch J."/>
            <person name="Kopejtka K."/>
            <person name="Bily T."/>
            <person name="Gardiner A.T."/>
            <person name="Gardian Z."/>
            <person name="Shivaramu S."/>
            <person name="Koblizek M."/>
            <person name="Engelhardt F."/>
            <person name="Kaftan D."/>
        </authorList>
    </citation>
    <scope>NUCLEOTIDE SEQUENCE [LARGE SCALE GENOMIC DNA]</scope>
    <source>
        <strain evidence="1 2">R-30</strain>
    </source>
</reference>
<dbReference type="EMBL" id="CP137852">
    <property type="protein sequence ID" value="WPB86152.1"/>
    <property type="molecule type" value="Genomic_DNA"/>
</dbReference>
<sequence>MNALAPLAPEPGWDAAATLRDAMALAALARDCVNSGVERRVLHVRLSLIPPRLREPRHDRLVREALEPLLRPTRARLYELPGGDLVALSPPPGDHLEEARRGLSRLLPEIPAETLLPVMRLPAEAARLLTVVEAALGLDDPGDEPPLPAPSGLPPPGAAEMDAAARALVTANLAAFLRRQAIWRLAPGDAEPQPLWTELRPCLPDLAAAVLPGRDLAAAPLLARRFRLAAERRMLAELARPQEARALGDACLPLSVASVLETEFLRLEALLGPAGRPRLMVGVPVADLLADPAGFALLRRLAAARGWTLALDEAEPELLRLLRPGALAGLQLRLRFTPALLAGDAAARARLDAALPAWREGVILLGADSPAAIAWGWQRGITRFMGRVLDGR</sequence>
<keyword evidence="2" id="KW-1185">Reference proteome</keyword>
<proteinExistence type="predicted"/>
<name>A0ABZ0PL10_9PROT</name>
<gene>
    <name evidence="1" type="ORF">R9Z33_04595</name>
</gene>
<protein>
    <recommendedName>
        <fullName evidence="3">EAL domain-containing protein</fullName>
    </recommendedName>
</protein>
<accession>A0ABZ0PL10</accession>
<evidence type="ECO:0008006" key="3">
    <source>
        <dbReference type="Google" id="ProtNLM"/>
    </source>
</evidence>
<dbReference type="RefSeq" id="WP_318650128.1">
    <property type="nucleotide sequence ID" value="NZ_CP137852.1"/>
</dbReference>
<organism evidence="1 2">
    <name type="scientific">Sediminicoccus rosea</name>
    <dbReference type="NCBI Taxonomy" id="1225128"/>
    <lineage>
        <taxon>Bacteria</taxon>
        <taxon>Pseudomonadati</taxon>
        <taxon>Pseudomonadota</taxon>
        <taxon>Alphaproteobacteria</taxon>
        <taxon>Acetobacterales</taxon>
        <taxon>Roseomonadaceae</taxon>
        <taxon>Sediminicoccus</taxon>
    </lineage>
</organism>
<evidence type="ECO:0000313" key="2">
    <source>
        <dbReference type="Proteomes" id="UP001305521"/>
    </source>
</evidence>
<dbReference type="Proteomes" id="UP001305521">
    <property type="component" value="Chromosome"/>
</dbReference>
<evidence type="ECO:0000313" key="1">
    <source>
        <dbReference type="EMBL" id="WPB86152.1"/>
    </source>
</evidence>